<keyword evidence="1" id="KW-0732">Signal</keyword>
<dbReference type="CDD" id="cd00161">
    <property type="entry name" value="beta-trefoil_Ricin-like"/>
    <property type="match status" value="1"/>
</dbReference>
<dbReference type="SMART" id="SM00458">
    <property type="entry name" value="RICIN"/>
    <property type="match status" value="1"/>
</dbReference>
<gene>
    <name evidence="3" type="ORF">FIBSPDRAFT_1047008</name>
</gene>
<feature type="signal peptide" evidence="1">
    <location>
        <begin position="1"/>
        <end position="19"/>
    </location>
</feature>
<dbReference type="Gene3D" id="2.80.10.50">
    <property type="match status" value="1"/>
</dbReference>
<protein>
    <submittedName>
        <fullName evidence="3">Carbohydrate-binding module family 13 protein</fullName>
    </submittedName>
</protein>
<evidence type="ECO:0000256" key="1">
    <source>
        <dbReference type="SAM" id="SignalP"/>
    </source>
</evidence>
<dbReference type="Proteomes" id="UP000076532">
    <property type="component" value="Unassembled WGS sequence"/>
</dbReference>
<sequence>MFNKSALISAVLLAAGASAYTYPSFEGNLLIQVGANNAKCLRADNTNGAPVTVADCTGGSDQEWKFGPNGNVALYGGKMCLDVTGGVDADGTKLQVWACGTKNKNQQWNYTKYGDNHLKSALGSARCLDLTDGATTTGNQIWDAGYMGNALPTTSEAGQTGVNACGAASSQSSLCQTMWMNDVDDFCLWAPRAVGTIGDTERDEVAWCTKSGRGTRVIPDGTLSGVHFIRTKDYVQVTGVGDLTKINVQAGDEGGELDPHGSDSAGNPIGGLVFGSTFSADLQYGEWTSFVSATQFCMRACTGPNARENCQHTYDEMGCEWNMPASYAKGKYTSCEAENDLPMGVYGTSTWHQGISPTPTAHPIAASSSCTTYASVTSSPVKRDYSQDKLIKRGHAAHAHAARVTNMPQFF</sequence>
<feature type="chain" id="PRO_5007873549" evidence="1">
    <location>
        <begin position="20"/>
        <end position="411"/>
    </location>
</feature>
<dbReference type="PROSITE" id="PS50231">
    <property type="entry name" value="RICIN_B_LECTIN"/>
    <property type="match status" value="1"/>
</dbReference>
<accession>A0A166FUW5</accession>
<dbReference type="InterPro" id="IPR035992">
    <property type="entry name" value="Ricin_B-like_lectins"/>
</dbReference>
<dbReference type="InterPro" id="IPR000772">
    <property type="entry name" value="Ricin_B_lectin"/>
</dbReference>
<dbReference type="STRING" id="436010.A0A166FUW5"/>
<dbReference type="SUPFAM" id="SSF50370">
    <property type="entry name" value="Ricin B-like lectins"/>
    <property type="match status" value="1"/>
</dbReference>
<feature type="domain" description="Ricin B lectin" evidence="2">
    <location>
        <begin position="27"/>
        <end position="145"/>
    </location>
</feature>
<evidence type="ECO:0000259" key="2">
    <source>
        <dbReference type="SMART" id="SM00458"/>
    </source>
</evidence>
<proteinExistence type="predicted"/>
<dbReference type="EMBL" id="KV417585">
    <property type="protein sequence ID" value="KZP17188.1"/>
    <property type="molecule type" value="Genomic_DNA"/>
</dbReference>
<keyword evidence="4" id="KW-1185">Reference proteome</keyword>
<dbReference type="Pfam" id="PF00652">
    <property type="entry name" value="Ricin_B_lectin"/>
    <property type="match status" value="1"/>
</dbReference>
<dbReference type="AlphaFoldDB" id="A0A166FUW5"/>
<dbReference type="OrthoDB" id="2564904at2759"/>
<reference evidence="3 4" key="1">
    <citation type="journal article" date="2016" name="Mol. Biol. Evol.">
        <title>Comparative Genomics of Early-Diverging Mushroom-Forming Fungi Provides Insights into the Origins of Lignocellulose Decay Capabilities.</title>
        <authorList>
            <person name="Nagy L.G."/>
            <person name="Riley R."/>
            <person name="Tritt A."/>
            <person name="Adam C."/>
            <person name="Daum C."/>
            <person name="Floudas D."/>
            <person name="Sun H."/>
            <person name="Yadav J.S."/>
            <person name="Pangilinan J."/>
            <person name="Larsson K.H."/>
            <person name="Matsuura K."/>
            <person name="Barry K."/>
            <person name="Labutti K."/>
            <person name="Kuo R."/>
            <person name="Ohm R.A."/>
            <person name="Bhattacharya S.S."/>
            <person name="Shirouzu T."/>
            <person name="Yoshinaga Y."/>
            <person name="Martin F.M."/>
            <person name="Grigoriev I.V."/>
            <person name="Hibbett D.S."/>
        </authorList>
    </citation>
    <scope>NUCLEOTIDE SEQUENCE [LARGE SCALE GENOMIC DNA]</scope>
    <source>
        <strain evidence="3 4">CBS 109695</strain>
    </source>
</reference>
<evidence type="ECO:0000313" key="4">
    <source>
        <dbReference type="Proteomes" id="UP000076532"/>
    </source>
</evidence>
<organism evidence="3 4">
    <name type="scientific">Athelia psychrophila</name>
    <dbReference type="NCBI Taxonomy" id="1759441"/>
    <lineage>
        <taxon>Eukaryota</taxon>
        <taxon>Fungi</taxon>
        <taxon>Dikarya</taxon>
        <taxon>Basidiomycota</taxon>
        <taxon>Agaricomycotina</taxon>
        <taxon>Agaricomycetes</taxon>
        <taxon>Agaricomycetidae</taxon>
        <taxon>Atheliales</taxon>
        <taxon>Atheliaceae</taxon>
        <taxon>Athelia</taxon>
    </lineage>
</organism>
<evidence type="ECO:0000313" key="3">
    <source>
        <dbReference type="EMBL" id="KZP17188.1"/>
    </source>
</evidence>
<name>A0A166FUW5_9AGAM</name>